<feature type="compositionally biased region" description="Low complexity" evidence="2">
    <location>
        <begin position="115"/>
        <end position="133"/>
    </location>
</feature>
<feature type="compositionally biased region" description="Basic and acidic residues" evidence="2">
    <location>
        <begin position="348"/>
        <end position="358"/>
    </location>
</feature>
<keyword evidence="1" id="KW-0863">Zinc-finger</keyword>
<dbReference type="GO" id="GO:0008270">
    <property type="term" value="F:zinc ion binding"/>
    <property type="evidence" value="ECO:0007669"/>
    <property type="project" value="UniProtKB-KW"/>
</dbReference>
<gene>
    <name evidence="4" type="ORF">PV04_04846</name>
</gene>
<reference evidence="4 5" key="1">
    <citation type="submission" date="2015-01" db="EMBL/GenBank/DDBJ databases">
        <title>The Genome Sequence of Capronia semiimmersa CBS27337.</title>
        <authorList>
            <consortium name="The Broad Institute Genomics Platform"/>
            <person name="Cuomo C."/>
            <person name="de Hoog S."/>
            <person name="Gorbushina A."/>
            <person name="Stielow B."/>
            <person name="Teixiera M."/>
            <person name="Abouelleil A."/>
            <person name="Chapman S.B."/>
            <person name="Priest M."/>
            <person name="Young S.K."/>
            <person name="Wortman J."/>
            <person name="Nusbaum C."/>
            <person name="Birren B."/>
        </authorList>
    </citation>
    <scope>NUCLEOTIDE SEQUENCE [LARGE SCALE GENOMIC DNA]</scope>
    <source>
        <strain evidence="4 5">CBS 27337</strain>
    </source>
</reference>
<dbReference type="HOGENOM" id="CLU_036506_0_0_1"/>
<feature type="compositionally biased region" description="Basic and acidic residues" evidence="2">
    <location>
        <begin position="409"/>
        <end position="430"/>
    </location>
</feature>
<protein>
    <recommendedName>
        <fullName evidence="3">C3H1-type domain-containing protein</fullName>
    </recommendedName>
</protein>
<accession>A0A0D2GAD2</accession>
<proteinExistence type="predicted"/>
<feature type="region of interest" description="Disordered" evidence="2">
    <location>
        <begin position="391"/>
        <end position="482"/>
    </location>
</feature>
<feature type="zinc finger region" description="C3H1-type" evidence="1">
    <location>
        <begin position="199"/>
        <end position="228"/>
    </location>
</feature>
<feature type="domain" description="C3H1-type" evidence="3">
    <location>
        <begin position="199"/>
        <end position="228"/>
    </location>
</feature>
<feature type="region of interest" description="Disordered" evidence="2">
    <location>
        <begin position="272"/>
        <end position="358"/>
    </location>
</feature>
<name>A0A0D2GAD2_9EURO</name>
<feature type="region of interest" description="Disordered" evidence="2">
    <location>
        <begin position="75"/>
        <end position="188"/>
    </location>
</feature>
<evidence type="ECO:0000313" key="5">
    <source>
        <dbReference type="Proteomes" id="UP000054266"/>
    </source>
</evidence>
<keyword evidence="1" id="KW-0862">Zinc</keyword>
<dbReference type="EMBL" id="KN846958">
    <property type="protein sequence ID" value="KIW68935.1"/>
    <property type="molecule type" value="Genomic_DNA"/>
</dbReference>
<dbReference type="InterPro" id="IPR000571">
    <property type="entry name" value="Znf_CCCH"/>
</dbReference>
<keyword evidence="5" id="KW-1185">Reference proteome</keyword>
<sequence>MAAQQLKPQFFVTRQNGAMVPLIAMDELPLHVQVQDVPRSLSAFEIGGMTGIGLVEARHQFYVIESINNMTPGPCVPANAKSSTDSGAGRPPLRSTDLPTPCSDTDVNVDANENTDTSSAPDPSSDPSASSVAEEAKSSRATSPDIIAPHELPPQGLAPASAAPLAWRTNATPIPNPGLTELSKKSLPEYDENPEMPAFGEKVYCSYWLRNGECSFAQTGCKYKHVMPISLQVLEAIGLRDLPEWFRQAHGCGSLTVNGGRNGLSFGITLNDVSGLPGKSGPKTWSSPKPWSGPKPRSSPLAIQRAFATHINSKPVPRLRPHGDQPNPRPGNSRPTALGAARIPRVLTDSERAAERERRDKRLAAAFDADMESNACSEMTDAEMVKIRDREQAGWEEEQKARQAAAAGKVEKRSEAIEKGSGSSEERAKASESGSGSGSGNAEKKSGPGSGSRHRTPRHIGFGRINRAHSGKAHSSKEVVKD</sequence>
<feature type="compositionally biased region" description="Basic and acidic residues" evidence="2">
    <location>
        <begin position="391"/>
        <end position="401"/>
    </location>
</feature>
<organism evidence="4 5">
    <name type="scientific">Phialophora macrospora</name>
    <dbReference type="NCBI Taxonomy" id="1851006"/>
    <lineage>
        <taxon>Eukaryota</taxon>
        <taxon>Fungi</taxon>
        <taxon>Dikarya</taxon>
        <taxon>Ascomycota</taxon>
        <taxon>Pezizomycotina</taxon>
        <taxon>Eurotiomycetes</taxon>
        <taxon>Chaetothyriomycetidae</taxon>
        <taxon>Chaetothyriales</taxon>
        <taxon>Herpotrichiellaceae</taxon>
        <taxon>Phialophora</taxon>
    </lineage>
</organism>
<evidence type="ECO:0000259" key="3">
    <source>
        <dbReference type="PROSITE" id="PS50103"/>
    </source>
</evidence>
<dbReference type="STRING" id="5601.A0A0D2GAD2"/>
<dbReference type="PROSITE" id="PS50103">
    <property type="entry name" value="ZF_C3H1"/>
    <property type="match status" value="1"/>
</dbReference>
<evidence type="ECO:0000256" key="2">
    <source>
        <dbReference type="SAM" id="MobiDB-lite"/>
    </source>
</evidence>
<feature type="compositionally biased region" description="Polar residues" evidence="2">
    <location>
        <begin position="102"/>
        <end position="114"/>
    </location>
</feature>
<keyword evidence="1" id="KW-0479">Metal-binding</keyword>
<dbReference type="AlphaFoldDB" id="A0A0D2GAD2"/>
<dbReference type="Proteomes" id="UP000054266">
    <property type="component" value="Unassembled WGS sequence"/>
</dbReference>
<dbReference type="EMBL" id="KN846958">
    <property type="protein sequence ID" value="KIW68934.1"/>
    <property type="molecule type" value="Genomic_DNA"/>
</dbReference>
<evidence type="ECO:0000256" key="1">
    <source>
        <dbReference type="PROSITE-ProRule" id="PRU00723"/>
    </source>
</evidence>
<feature type="compositionally biased region" description="Low complexity" evidence="2">
    <location>
        <begin position="277"/>
        <end position="300"/>
    </location>
</feature>
<evidence type="ECO:0000313" key="4">
    <source>
        <dbReference type="EMBL" id="KIW68934.1"/>
    </source>
</evidence>